<evidence type="ECO:0000313" key="2">
    <source>
        <dbReference type="EMBL" id="RWX73380.1"/>
    </source>
</evidence>
<dbReference type="PANTHER" id="PTHR42241:SF2">
    <property type="entry name" value="HYPOTHETICAL MEMBRANE PROTEIN, CONSERVED, DUF998 FAMILY"/>
    <property type="match status" value="1"/>
</dbReference>
<dbReference type="EMBL" id="RXGA01000003">
    <property type="protein sequence ID" value="RWX73380.1"/>
    <property type="molecule type" value="Genomic_DNA"/>
</dbReference>
<accession>A0A444L759</accession>
<keyword evidence="1" id="KW-0812">Transmembrane</keyword>
<dbReference type="Proteomes" id="UP000288215">
    <property type="component" value="Unassembled WGS sequence"/>
</dbReference>
<dbReference type="InterPro" id="IPR009339">
    <property type="entry name" value="DUF998"/>
</dbReference>
<dbReference type="Pfam" id="PF06197">
    <property type="entry name" value="DUF998"/>
    <property type="match status" value="1"/>
</dbReference>
<feature type="transmembrane region" description="Helical" evidence="1">
    <location>
        <begin position="57"/>
        <end position="74"/>
    </location>
</feature>
<evidence type="ECO:0000256" key="1">
    <source>
        <dbReference type="SAM" id="Phobius"/>
    </source>
</evidence>
<gene>
    <name evidence="2" type="ORF">Metus_1354</name>
</gene>
<dbReference type="PANTHER" id="PTHR42241">
    <property type="entry name" value="HYPOTHETICAL MEMBRANE PROTEIN, CONSERVED, DUF998 FAMILY"/>
    <property type="match status" value="1"/>
</dbReference>
<feature type="transmembrane region" description="Helical" evidence="1">
    <location>
        <begin position="108"/>
        <end position="128"/>
    </location>
</feature>
<protein>
    <recommendedName>
        <fullName evidence="4">DUF998 domain-containing protein</fullName>
    </recommendedName>
</protein>
<evidence type="ECO:0008006" key="4">
    <source>
        <dbReference type="Google" id="ProtNLM"/>
    </source>
</evidence>
<name>A0A444L759_METS7</name>
<sequence length="187" mass="20911">MTRKRQANALKWSYTGPLAVASIYSTIFISISISPWFNWLENALSDLGNLRNPSAPFFNGGLLISGLLIFAYSIKGFNIKTPLTAKFLALTGASLQLVGVFCENYGRIHFYVSILLFLLLLLTGLSYFYETKSRLALLILLAVPFWWLHFNNVAFPGAAVPELISSLLTLPWLIEAFIRSERSANIN</sequence>
<comment type="caution">
    <text evidence="2">The sequence shown here is derived from an EMBL/GenBank/DDBJ whole genome shotgun (WGS) entry which is preliminary data.</text>
</comment>
<evidence type="ECO:0000313" key="3">
    <source>
        <dbReference type="Proteomes" id="UP000288215"/>
    </source>
</evidence>
<proteinExistence type="predicted"/>
<feature type="transmembrane region" description="Helical" evidence="1">
    <location>
        <begin position="12"/>
        <end position="37"/>
    </location>
</feature>
<feature type="transmembrane region" description="Helical" evidence="1">
    <location>
        <begin position="83"/>
        <end position="102"/>
    </location>
</feature>
<feature type="transmembrane region" description="Helical" evidence="1">
    <location>
        <begin position="135"/>
        <end position="152"/>
    </location>
</feature>
<organism evidence="2 3">
    <name type="scientific">Methanosuratincola subterraneus</name>
    <dbReference type="NCBI Taxonomy" id="2593994"/>
    <lineage>
        <taxon>Archaea</taxon>
        <taxon>Thermoproteota</taxon>
        <taxon>Methanosuratincolia</taxon>
        <taxon>Candidatus Methanomethylicales</taxon>
        <taxon>Candidatus Methanomethylicaceae</taxon>
        <taxon>Candidatus Methanosuratincola (ex Vanwonterghem et al. 2016)</taxon>
    </lineage>
</organism>
<reference evidence="2 3" key="1">
    <citation type="submission" date="2018-12" db="EMBL/GenBank/DDBJ databases">
        <title>The complete genome of the methanogenic archaea of the candidate phylum Verstraetearchaeota, obtained from the metagenome of underground thermal water.</title>
        <authorList>
            <person name="Kadnikov V.V."/>
            <person name="Mardanov A.V."/>
            <person name="Beletsky A.V."/>
            <person name="Karnachuk O.V."/>
            <person name="Ravin N.V."/>
        </authorList>
    </citation>
    <scope>NUCLEOTIDE SEQUENCE [LARGE SCALE GENOMIC DNA]</scope>
    <source>
        <strain evidence="2">Ch88</strain>
    </source>
</reference>
<dbReference type="AlphaFoldDB" id="A0A444L759"/>
<keyword evidence="1" id="KW-1133">Transmembrane helix</keyword>
<keyword evidence="1" id="KW-0472">Membrane</keyword>